<evidence type="ECO:0000256" key="1">
    <source>
        <dbReference type="ARBA" id="ARBA00010868"/>
    </source>
</evidence>
<dbReference type="SMART" id="SM00199">
    <property type="entry name" value="SCY"/>
    <property type="match status" value="1"/>
</dbReference>
<dbReference type="GO" id="GO:0030335">
    <property type="term" value="P:positive regulation of cell migration"/>
    <property type="evidence" value="ECO:0007669"/>
    <property type="project" value="TreeGrafter"/>
</dbReference>
<sequence length="154" mass="16573">MRLGILRENKKTFSRAACGVDFSISAALACKIDLIMAGPTTLFAILLLLALCAHCIVPVGSVVIPSSCCIFFISKKIPERLVVSYQVFSASVCPKAGVIFTTKKGKKVCANPKDHWVQRYMRNLEAKGRKTSVGTEPMGAKAAARRRPGNGTSV</sequence>
<dbReference type="FunFam" id="2.40.50.40:FF:000002">
    <property type="entry name" value="C-C motif chemokine"/>
    <property type="match status" value="1"/>
</dbReference>
<dbReference type="GO" id="GO:0048020">
    <property type="term" value="F:CCR chemokine receptor binding"/>
    <property type="evidence" value="ECO:0007669"/>
    <property type="project" value="TreeGrafter"/>
</dbReference>
<name>A0A8J6A1F1_GALPY</name>
<accession>A0A8J6A1F1</accession>
<dbReference type="GO" id="GO:0061844">
    <property type="term" value="P:antimicrobial humoral immune response mediated by antimicrobial peptide"/>
    <property type="evidence" value="ECO:0007669"/>
    <property type="project" value="TreeGrafter"/>
</dbReference>
<keyword evidence="6" id="KW-0472">Membrane</keyword>
<evidence type="ECO:0000256" key="2">
    <source>
        <dbReference type="ARBA" id="ARBA00022514"/>
    </source>
</evidence>
<comment type="subcellular location">
    <subcellularLocation>
        <location evidence="4">Secreted</location>
    </subcellularLocation>
</comment>
<dbReference type="InterPro" id="IPR001811">
    <property type="entry name" value="Chemokine_IL8-like_dom"/>
</dbReference>
<dbReference type="SUPFAM" id="SSF54117">
    <property type="entry name" value="Interleukin 8-like chemokines"/>
    <property type="match status" value="1"/>
</dbReference>
<gene>
    <name evidence="8" type="ORF">J0S82_017398</name>
</gene>
<evidence type="ECO:0000256" key="6">
    <source>
        <dbReference type="SAM" id="Phobius"/>
    </source>
</evidence>
<feature type="domain" description="Chemokine interleukin-8-like" evidence="7">
    <location>
        <begin position="65"/>
        <end position="124"/>
    </location>
</feature>
<dbReference type="GO" id="GO:0005615">
    <property type="term" value="C:extracellular space"/>
    <property type="evidence" value="ECO:0007669"/>
    <property type="project" value="UniProtKB-KW"/>
</dbReference>
<comment type="similarity">
    <text evidence="1 4">Belongs to the intercrine beta (chemokine CC) family.</text>
</comment>
<dbReference type="PANTHER" id="PTHR12015:SF100">
    <property type="entry name" value="C-C MOTIF CHEMOKINE 24"/>
    <property type="match status" value="1"/>
</dbReference>
<reference evidence="8" key="1">
    <citation type="journal article" date="2021" name="Evol. Appl.">
        <title>The genome of the Pyrenean desman and the effects of bottlenecks and inbreeding on the genomic landscape of an endangered species.</title>
        <authorList>
            <person name="Escoda L."/>
            <person name="Castresana J."/>
        </authorList>
    </citation>
    <scope>NUCLEOTIDE SEQUENCE</scope>
    <source>
        <strain evidence="8">IBE-C5619</strain>
    </source>
</reference>
<keyword evidence="4" id="KW-0145">Chemotaxis</keyword>
<dbReference type="GO" id="GO:0008009">
    <property type="term" value="F:chemokine activity"/>
    <property type="evidence" value="ECO:0007669"/>
    <property type="project" value="InterPro"/>
</dbReference>
<dbReference type="AlphaFoldDB" id="A0A8J6A1F1"/>
<proteinExistence type="inferred from homology"/>
<dbReference type="EMBL" id="JAGFMF010011925">
    <property type="protein sequence ID" value="KAG8509880.1"/>
    <property type="molecule type" value="Genomic_DNA"/>
</dbReference>
<dbReference type="Proteomes" id="UP000700334">
    <property type="component" value="Unassembled WGS sequence"/>
</dbReference>
<keyword evidence="3" id="KW-1015">Disulfide bond</keyword>
<evidence type="ECO:0000256" key="4">
    <source>
        <dbReference type="RuleBase" id="RU361150"/>
    </source>
</evidence>
<dbReference type="GO" id="GO:0048245">
    <property type="term" value="P:eosinophil chemotaxis"/>
    <property type="evidence" value="ECO:0007669"/>
    <property type="project" value="TreeGrafter"/>
</dbReference>
<dbReference type="GO" id="GO:0070098">
    <property type="term" value="P:chemokine-mediated signaling pathway"/>
    <property type="evidence" value="ECO:0007669"/>
    <property type="project" value="TreeGrafter"/>
</dbReference>
<evidence type="ECO:0000313" key="9">
    <source>
        <dbReference type="Proteomes" id="UP000700334"/>
    </source>
</evidence>
<keyword evidence="6" id="KW-0812">Transmembrane</keyword>
<dbReference type="PANTHER" id="PTHR12015">
    <property type="entry name" value="SMALL INDUCIBLE CYTOKINE A"/>
    <property type="match status" value="1"/>
</dbReference>
<keyword evidence="4" id="KW-0964">Secreted</keyword>
<keyword evidence="6" id="KW-1133">Transmembrane helix</keyword>
<dbReference type="Pfam" id="PF00048">
    <property type="entry name" value="IL8"/>
    <property type="match status" value="1"/>
</dbReference>
<dbReference type="OrthoDB" id="9834099at2759"/>
<protein>
    <recommendedName>
        <fullName evidence="4">C-C motif chemokine</fullName>
    </recommendedName>
</protein>
<keyword evidence="2 4" id="KW-0202">Cytokine</keyword>
<dbReference type="Gene3D" id="2.40.50.40">
    <property type="match status" value="1"/>
</dbReference>
<evidence type="ECO:0000256" key="3">
    <source>
        <dbReference type="ARBA" id="ARBA00023157"/>
    </source>
</evidence>
<dbReference type="CDD" id="cd00272">
    <property type="entry name" value="Chemokine_CC"/>
    <property type="match status" value="1"/>
</dbReference>
<dbReference type="InterPro" id="IPR039809">
    <property type="entry name" value="Chemokine_b/g/d"/>
</dbReference>
<dbReference type="GO" id="GO:0006954">
    <property type="term" value="P:inflammatory response"/>
    <property type="evidence" value="ECO:0007669"/>
    <property type="project" value="TreeGrafter"/>
</dbReference>
<organism evidence="8 9">
    <name type="scientific">Galemys pyrenaicus</name>
    <name type="common">Iberian desman</name>
    <name type="synonym">Pyrenean desman</name>
    <dbReference type="NCBI Taxonomy" id="202257"/>
    <lineage>
        <taxon>Eukaryota</taxon>
        <taxon>Metazoa</taxon>
        <taxon>Chordata</taxon>
        <taxon>Craniata</taxon>
        <taxon>Vertebrata</taxon>
        <taxon>Euteleostomi</taxon>
        <taxon>Mammalia</taxon>
        <taxon>Eutheria</taxon>
        <taxon>Laurasiatheria</taxon>
        <taxon>Eulipotyphla</taxon>
        <taxon>Talpidae</taxon>
        <taxon>Galemys</taxon>
    </lineage>
</organism>
<evidence type="ECO:0000256" key="5">
    <source>
        <dbReference type="SAM" id="MobiDB-lite"/>
    </source>
</evidence>
<evidence type="ECO:0000259" key="7">
    <source>
        <dbReference type="SMART" id="SM00199"/>
    </source>
</evidence>
<dbReference type="PROSITE" id="PS00472">
    <property type="entry name" value="SMALL_CYTOKINES_CC"/>
    <property type="match status" value="1"/>
</dbReference>
<keyword evidence="9" id="KW-1185">Reference proteome</keyword>
<feature type="transmembrane region" description="Helical" evidence="6">
    <location>
        <begin position="42"/>
        <end position="73"/>
    </location>
</feature>
<feature type="region of interest" description="Disordered" evidence="5">
    <location>
        <begin position="130"/>
        <end position="154"/>
    </location>
</feature>
<comment type="caution">
    <text evidence="8">The sequence shown here is derived from an EMBL/GenBank/DDBJ whole genome shotgun (WGS) entry which is preliminary data.</text>
</comment>
<evidence type="ECO:0000313" key="8">
    <source>
        <dbReference type="EMBL" id="KAG8509880.1"/>
    </source>
</evidence>
<dbReference type="InterPro" id="IPR036048">
    <property type="entry name" value="Interleukin_8-like_sf"/>
</dbReference>
<dbReference type="InterPro" id="IPR000827">
    <property type="entry name" value="Chemokine_CC_CS"/>
</dbReference>